<protein>
    <submittedName>
        <fullName evidence="1">Uncharacterized protein</fullName>
    </submittedName>
</protein>
<comment type="caution">
    <text evidence="1">The sequence shown here is derived from an EMBL/GenBank/DDBJ whole genome shotgun (WGS) entry which is preliminary data.</text>
</comment>
<evidence type="ECO:0000313" key="2">
    <source>
        <dbReference type="Proteomes" id="UP001162060"/>
    </source>
</evidence>
<reference evidence="1" key="1">
    <citation type="submission" date="2024-01" db="EMBL/GenBank/DDBJ databases">
        <authorList>
            <person name="Webb A."/>
        </authorList>
    </citation>
    <scope>NUCLEOTIDE SEQUENCE</scope>
    <source>
        <strain evidence="1">Pm1</strain>
    </source>
</reference>
<sequence length="82" mass="9250">MLAEQLDAVGALVSEEDHLITLLTRLIESYEFLITALDSVADSLSWDFVTYRLLQEDLKRKEQGFEGETDGQSQAFINQNIG</sequence>
<dbReference type="Proteomes" id="UP001162060">
    <property type="component" value="Unassembled WGS sequence"/>
</dbReference>
<gene>
    <name evidence="1" type="ORF">PM001_LOCUS24735</name>
</gene>
<name>A0AAV1V1A1_9STRA</name>
<accession>A0AAV1V1A1</accession>
<dbReference type="AlphaFoldDB" id="A0AAV1V1A1"/>
<organism evidence="1 2">
    <name type="scientific">Peronospora matthiolae</name>
    <dbReference type="NCBI Taxonomy" id="2874970"/>
    <lineage>
        <taxon>Eukaryota</taxon>
        <taxon>Sar</taxon>
        <taxon>Stramenopiles</taxon>
        <taxon>Oomycota</taxon>
        <taxon>Peronosporomycetes</taxon>
        <taxon>Peronosporales</taxon>
        <taxon>Peronosporaceae</taxon>
        <taxon>Peronospora</taxon>
    </lineage>
</organism>
<dbReference type="EMBL" id="CAKLBY020000247">
    <property type="protein sequence ID" value="CAK7939585.1"/>
    <property type="molecule type" value="Genomic_DNA"/>
</dbReference>
<dbReference type="Pfam" id="PF14223">
    <property type="entry name" value="Retrotran_gag_2"/>
    <property type="match status" value="1"/>
</dbReference>
<proteinExistence type="predicted"/>
<evidence type="ECO:0000313" key="1">
    <source>
        <dbReference type="EMBL" id="CAK7939585.1"/>
    </source>
</evidence>